<dbReference type="PANTHER" id="PTHR34047">
    <property type="entry name" value="NUCLEAR INTRON MATURASE 1, MITOCHONDRIAL-RELATED"/>
    <property type="match status" value="1"/>
</dbReference>
<dbReference type="AlphaFoldDB" id="E6QW32"/>
<dbReference type="SUPFAM" id="SSF56672">
    <property type="entry name" value="DNA/RNA polymerases"/>
    <property type="match status" value="1"/>
</dbReference>
<dbReference type="EMBL" id="CABR01000144">
    <property type="protein sequence ID" value="CBI11455.1"/>
    <property type="molecule type" value="Genomic_DNA"/>
</dbReference>
<proteinExistence type="predicted"/>
<sequence>MKSNGIASDNLLKQAAALPQDESVTGHGSQTASIQPEALLARVLERPNLQRALKQVRQNKGAPGIDGMSVDELPLYLKEHWLKIRAQLVAGSYRPQPVKRVEIPKPDGKKRPLGIPTVVDRFIQQAIAQIISAEWEPHFHSSSYGFRPGRSAHHAVRQVQADIREGYAWVVDTDMEAFFDRVNHDRLMVRLKQHTNDPVLSTVTSRPVSAWTAAYRPRHKVCRKVAHCRRYWRMSYWMNSIGSWNGAATALPVTPMTATSWSKANMRVSG</sequence>
<name>E6QW32_9ZZZZ</name>
<dbReference type="InterPro" id="IPR051083">
    <property type="entry name" value="GrpII_Intron_Splice-Mob/Def"/>
</dbReference>
<gene>
    <name evidence="2" type="ORF">CARN7_2284</name>
</gene>
<feature type="domain" description="Reverse transcriptase" evidence="1">
    <location>
        <begin position="103"/>
        <end position="199"/>
    </location>
</feature>
<dbReference type="InterPro" id="IPR043502">
    <property type="entry name" value="DNA/RNA_pol_sf"/>
</dbReference>
<evidence type="ECO:0000259" key="1">
    <source>
        <dbReference type="Pfam" id="PF00078"/>
    </source>
</evidence>
<protein>
    <recommendedName>
        <fullName evidence="1">Reverse transcriptase domain-containing protein</fullName>
    </recommendedName>
</protein>
<accession>E6QW32</accession>
<dbReference type="CDD" id="cd01651">
    <property type="entry name" value="RT_G2_intron"/>
    <property type="match status" value="1"/>
</dbReference>
<comment type="caution">
    <text evidence="2">The sequence shown here is derived from an EMBL/GenBank/DDBJ whole genome shotgun (WGS) entry which is preliminary data.</text>
</comment>
<evidence type="ECO:0000313" key="2">
    <source>
        <dbReference type="EMBL" id="CBI11455.1"/>
    </source>
</evidence>
<dbReference type="InterPro" id="IPR000477">
    <property type="entry name" value="RT_dom"/>
</dbReference>
<dbReference type="Pfam" id="PF00078">
    <property type="entry name" value="RVT_1"/>
    <property type="match status" value="1"/>
</dbReference>
<dbReference type="PANTHER" id="PTHR34047:SF8">
    <property type="entry name" value="PROTEIN YKFC"/>
    <property type="match status" value="1"/>
</dbReference>
<organism evidence="2">
    <name type="scientific">mine drainage metagenome</name>
    <dbReference type="NCBI Taxonomy" id="410659"/>
    <lineage>
        <taxon>unclassified sequences</taxon>
        <taxon>metagenomes</taxon>
        <taxon>ecological metagenomes</taxon>
    </lineage>
</organism>
<reference evidence="2" key="1">
    <citation type="submission" date="2009-10" db="EMBL/GenBank/DDBJ databases">
        <title>Diversity of trophic interactions inside an arsenic-rich microbial ecosystem.</title>
        <authorList>
            <person name="Bertin P.N."/>
            <person name="Heinrich-Salmeron A."/>
            <person name="Pelletier E."/>
            <person name="Goulhen-Chollet F."/>
            <person name="Arsene-Ploetze F."/>
            <person name="Gallien S."/>
            <person name="Calteau A."/>
            <person name="Vallenet D."/>
            <person name="Casiot C."/>
            <person name="Chane-Woon-Ming B."/>
            <person name="Giloteaux L."/>
            <person name="Barakat M."/>
            <person name="Bonnefoy V."/>
            <person name="Bruneel O."/>
            <person name="Chandler M."/>
            <person name="Cleiss J."/>
            <person name="Duran R."/>
            <person name="Elbaz-Poulichet F."/>
            <person name="Fonknechten N."/>
            <person name="Lauga B."/>
            <person name="Mornico D."/>
            <person name="Ortet P."/>
            <person name="Schaeffer C."/>
            <person name="Siguier P."/>
            <person name="Alexander Thil Smith A."/>
            <person name="Van Dorsselaer A."/>
            <person name="Weissenbach J."/>
            <person name="Medigue C."/>
            <person name="Le Paslier D."/>
        </authorList>
    </citation>
    <scope>NUCLEOTIDE SEQUENCE</scope>
</reference>